<dbReference type="OrthoDB" id="6787853at2759"/>
<gene>
    <name evidence="2" type="ORF">ILUMI_00406</name>
</gene>
<dbReference type="CDD" id="cd19941">
    <property type="entry name" value="TIL"/>
    <property type="match status" value="1"/>
</dbReference>
<evidence type="ECO:0000313" key="3">
    <source>
        <dbReference type="Proteomes" id="UP000801492"/>
    </source>
</evidence>
<feature type="transmembrane region" description="Helical" evidence="1">
    <location>
        <begin position="6"/>
        <end position="27"/>
    </location>
</feature>
<keyword evidence="1" id="KW-1133">Transmembrane helix</keyword>
<proteinExistence type="predicted"/>
<accession>A0A8K0DKA5</accession>
<dbReference type="Gene3D" id="2.10.25.10">
    <property type="entry name" value="Laminin"/>
    <property type="match status" value="1"/>
</dbReference>
<dbReference type="Proteomes" id="UP000801492">
    <property type="component" value="Unassembled WGS sequence"/>
</dbReference>
<comment type="caution">
    <text evidence="2">The sequence shown here is derived from an EMBL/GenBank/DDBJ whole genome shotgun (WGS) entry which is preliminary data.</text>
</comment>
<dbReference type="EMBL" id="VTPC01000440">
    <property type="protein sequence ID" value="KAF2905771.1"/>
    <property type="molecule type" value="Genomic_DNA"/>
</dbReference>
<evidence type="ECO:0000313" key="2">
    <source>
        <dbReference type="EMBL" id="KAF2905771.1"/>
    </source>
</evidence>
<sequence length="104" mass="12055">MKTEIVTLLLTVFICNVIVINSQYAGYMQADKIRDFKIKITGIKCFAPHEKRISPEEADNMDCQPTCPETKECRVFKTTRCICEDGYVRNYDFRCIKLNSCKKS</sequence>
<dbReference type="AlphaFoldDB" id="A0A8K0DKA5"/>
<reference evidence="2" key="1">
    <citation type="submission" date="2019-08" db="EMBL/GenBank/DDBJ databases">
        <title>The genome of the North American firefly Photinus pyralis.</title>
        <authorList>
            <consortium name="Photinus pyralis genome working group"/>
            <person name="Fallon T.R."/>
            <person name="Sander Lower S.E."/>
            <person name="Weng J.-K."/>
        </authorList>
    </citation>
    <scope>NUCLEOTIDE SEQUENCE</scope>
    <source>
        <strain evidence="2">TRF0915ILg1</strain>
        <tissue evidence="2">Whole body</tissue>
    </source>
</reference>
<evidence type="ECO:0000256" key="1">
    <source>
        <dbReference type="SAM" id="Phobius"/>
    </source>
</evidence>
<dbReference type="SUPFAM" id="SSF57567">
    <property type="entry name" value="Serine protease inhibitors"/>
    <property type="match status" value="1"/>
</dbReference>
<dbReference type="InterPro" id="IPR036084">
    <property type="entry name" value="Ser_inhib-like_sf"/>
</dbReference>
<name>A0A8K0DKA5_IGNLU</name>
<organism evidence="2 3">
    <name type="scientific">Ignelater luminosus</name>
    <name type="common">Cucubano</name>
    <name type="synonym">Pyrophorus luminosus</name>
    <dbReference type="NCBI Taxonomy" id="2038154"/>
    <lineage>
        <taxon>Eukaryota</taxon>
        <taxon>Metazoa</taxon>
        <taxon>Ecdysozoa</taxon>
        <taxon>Arthropoda</taxon>
        <taxon>Hexapoda</taxon>
        <taxon>Insecta</taxon>
        <taxon>Pterygota</taxon>
        <taxon>Neoptera</taxon>
        <taxon>Endopterygota</taxon>
        <taxon>Coleoptera</taxon>
        <taxon>Polyphaga</taxon>
        <taxon>Elateriformia</taxon>
        <taxon>Elateroidea</taxon>
        <taxon>Elateridae</taxon>
        <taxon>Agrypninae</taxon>
        <taxon>Pyrophorini</taxon>
        <taxon>Ignelater</taxon>
    </lineage>
</organism>
<keyword evidence="3" id="KW-1185">Reference proteome</keyword>
<keyword evidence="1" id="KW-0472">Membrane</keyword>
<keyword evidence="1" id="KW-0812">Transmembrane</keyword>
<protein>
    <submittedName>
        <fullName evidence="2">Uncharacterized protein</fullName>
    </submittedName>
</protein>